<sequence length="1293" mass="140195">MHAPQSTVQSLTEPTGTSCPASSLVWGVLVSNTAPTKENGLLTYAQARYAGVCSTQSSVIDSVDAGVLSAPGDAWLWNHLPSAQRSRHFPVGSSGDAAHTHRAEVQTVNEWCSTLHLLLPLCSRSGQGQVTVGRLTSNDVVLATNPCVSCVHCSLSYQQGSTREVDSLHGTDAETQRAADEAAVAVARAVAQHNGYAMEDDLLQEKFREDALQNEDEQHQVQQDGDVNNKGANGEGLASSSPPPLPARDVAAVGERVNILLSDYSTNGCMVEGRHVGKGKSARLRSGDTVELINAGPRHTADYNLSFTFLTADGFLAWVLLQQVNHPPHAQHAEGHQTTHDADAPLSRSDDTAAAAHRREQRQRQTVARRHALLCKAQWNVEAQVRRMYGHRVEEFYTLDRAKPLGQGTFGVVYRAALRNDLGEDSASGRAPQAPSLSTVAAAILSKVNIIDHGSNGTSQTHGWEQQLFSTAAACVWTKNATEEAELGAAYVREKERRSPTAVLRAAAGSAVQYVFAVKIIRKQRMLLNVLQQQEANSDDAHEKSGTPLHGRDDTPIPVATTATTISTTMTAGEAAVVQQLVLLETQPDDLAAQRREEWTAGALASLQLADAAAGSGSFIGKSHDDSTSPVFSLGSQEADAEAQHGKGRKHSERVSTESNAGVLWKQRGVNAQQREQRRHELLRCLPEPLRRSYEKELQHRRRQQCEINILLAVRHPNVTALFEVFDQPDQLALVMEQATGGEVWDLLQPYRRRKRSRWATRKQPRADDPSSVARDAACDATAEDSQAEASEGEGAPAYDDIDLIGIGGPLPEYLVKLIIVQVLEAVLYLHTMGIIHRDLKLENLMLLRPCDRYALNALQLQLLLQQLRDYEHSTLRGTQCPVTPASPSSNAAVAEVEFCNPLSVLHTVHIPRALWPVVKVTDFGLSRVLDQLQTRPSSTAETLHGFAAAEHGAEVPERVRLVYARNDATTSCGTPIYAAPEVTHPTLRPNKVGYSAAVDMYSVGVIAYALLTGRAPFPSKRHPRRPDGPPVVDYDAPLRFQRRRRRPATQERNRSDPPTPPQQQQQQQPACADEPSACLPPLAVVESVRVPLLPELPSNFVATTAAATTAATTGKESSAMAATAHTQLWRVHAEALAARVRRAQDGRADDDRSNKRRLHSNKRETISLFTTTVHQLSCSLASYAEGCAFHRAEVDLDRLVYVSTEAATAANDGAAAASASNGRTVDAAGCVADVALPPISALGASFLRGLLEKYPSQRLTAYEALRHPWLRECVAAAEVAAPAHNSVSSVVP</sequence>
<feature type="region of interest" description="Disordered" evidence="1">
    <location>
        <begin position="620"/>
        <end position="662"/>
    </location>
</feature>
<feature type="region of interest" description="Disordered" evidence="1">
    <location>
        <begin position="756"/>
        <end position="794"/>
    </location>
</feature>
<dbReference type="InterPro" id="IPR000253">
    <property type="entry name" value="FHA_dom"/>
</dbReference>
<accession>A0A0M9FTB2</accession>
<evidence type="ECO:0000259" key="3">
    <source>
        <dbReference type="PROSITE" id="PS50011"/>
    </source>
</evidence>
<dbReference type="RefSeq" id="XP_015653986.1">
    <property type="nucleotide sequence ID" value="XM_015807447.1"/>
</dbReference>
<dbReference type="Proteomes" id="UP000037923">
    <property type="component" value="Unassembled WGS sequence"/>
</dbReference>
<dbReference type="SUPFAM" id="SSF49879">
    <property type="entry name" value="SMAD/FHA domain"/>
    <property type="match status" value="1"/>
</dbReference>
<dbReference type="Gene3D" id="2.60.200.20">
    <property type="match status" value="1"/>
</dbReference>
<comment type="caution">
    <text evidence="4">The sequence shown here is derived from an EMBL/GenBank/DDBJ whole genome shotgun (WGS) entry which is preliminary data.</text>
</comment>
<reference evidence="4 5" key="1">
    <citation type="submission" date="2015-07" db="EMBL/GenBank/DDBJ databases">
        <title>High-quality genome of monoxenous trypanosomatid Leptomonas pyrrhocoris.</title>
        <authorList>
            <person name="Flegontov P."/>
            <person name="Butenko A."/>
            <person name="Firsov S."/>
            <person name="Vlcek C."/>
            <person name="Logacheva M.D."/>
            <person name="Field M."/>
            <person name="Filatov D."/>
            <person name="Flegontova O."/>
            <person name="Gerasimov E."/>
            <person name="Jackson A.P."/>
            <person name="Kelly S."/>
            <person name="Opperdoes F."/>
            <person name="O'Reilly A."/>
            <person name="Votypka J."/>
            <person name="Yurchenko V."/>
            <person name="Lukes J."/>
        </authorList>
    </citation>
    <scope>NUCLEOTIDE SEQUENCE [LARGE SCALE GENOMIC DNA]</scope>
    <source>
        <strain evidence="4">H10</strain>
    </source>
</reference>
<evidence type="ECO:0000259" key="2">
    <source>
        <dbReference type="PROSITE" id="PS50006"/>
    </source>
</evidence>
<dbReference type="InterPro" id="IPR008271">
    <property type="entry name" value="Ser/Thr_kinase_AS"/>
</dbReference>
<evidence type="ECO:0000313" key="5">
    <source>
        <dbReference type="Proteomes" id="UP000037923"/>
    </source>
</evidence>
<name>A0A0M9FTB2_LEPPY</name>
<dbReference type="InterPro" id="IPR008984">
    <property type="entry name" value="SMAD_FHA_dom_sf"/>
</dbReference>
<dbReference type="PROSITE" id="PS50011">
    <property type="entry name" value="PROTEIN_KINASE_DOM"/>
    <property type="match status" value="1"/>
</dbReference>
<dbReference type="GO" id="GO:0004672">
    <property type="term" value="F:protein kinase activity"/>
    <property type="evidence" value="ECO:0007669"/>
    <property type="project" value="InterPro"/>
</dbReference>
<dbReference type="PROSITE" id="PS00108">
    <property type="entry name" value="PROTEIN_KINASE_ST"/>
    <property type="match status" value="1"/>
</dbReference>
<organism evidence="4 5">
    <name type="scientific">Leptomonas pyrrhocoris</name>
    <name type="common">Firebug parasite</name>
    <dbReference type="NCBI Taxonomy" id="157538"/>
    <lineage>
        <taxon>Eukaryota</taxon>
        <taxon>Discoba</taxon>
        <taxon>Euglenozoa</taxon>
        <taxon>Kinetoplastea</taxon>
        <taxon>Metakinetoplastina</taxon>
        <taxon>Trypanosomatida</taxon>
        <taxon>Trypanosomatidae</taxon>
        <taxon>Leishmaniinae</taxon>
        <taxon>Leptomonas</taxon>
    </lineage>
</organism>
<feature type="region of interest" description="Disordered" evidence="1">
    <location>
        <begin position="213"/>
        <end position="248"/>
    </location>
</feature>
<dbReference type="GeneID" id="26908720"/>
<protein>
    <submittedName>
        <fullName evidence="4">Serine-threonine protein kinase-like protein</fullName>
    </submittedName>
</protein>
<feature type="region of interest" description="Disordered" evidence="1">
    <location>
        <begin position="1017"/>
        <end position="1076"/>
    </location>
</feature>
<evidence type="ECO:0000313" key="4">
    <source>
        <dbReference type="EMBL" id="KPA75547.1"/>
    </source>
</evidence>
<dbReference type="Pfam" id="PF00069">
    <property type="entry name" value="Pkinase"/>
    <property type="match status" value="2"/>
</dbReference>
<evidence type="ECO:0000256" key="1">
    <source>
        <dbReference type="SAM" id="MobiDB-lite"/>
    </source>
</evidence>
<dbReference type="PROSITE" id="PS50006">
    <property type="entry name" value="FHA_DOMAIN"/>
    <property type="match status" value="1"/>
</dbReference>
<keyword evidence="4" id="KW-0808">Transferase</keyword>
<dbReference type="OMA" id="HPWLREC"/>
<dbReference type="PANTHER" id="PTHR24347">
    <property type="entry name" value="SERINE/THREONINE-PROTEIN KINASE"/>
    <property type="match status" value="1"/>
</dbReference>
<feature type="domain" description="Protein kinase" evidence="3">
    <location>
        <begin position="399"/>
        <end position="1271"/>
    </location>
</feature>
<feature type="compositionally biased region" description="Basic and acidic residues" evidence="1">
    <location>
        <begin position="331"/>
        <end position="351"/>
    </location>
</feature>
<feature type="compositionally biased region" description="Basic and acidic residues" evidence="1">
    <location>
        <begin position="539"/>
        <end position="555"/>
    </location>
</feature>
<proteinExistence type="predicted"/>
<keyword evidence="4" id="KW-0418">Kinase</keyword>
<feature type="region of interest" description="Disordered" evidence="1">
    <location>
        <begin position="537"/>
        <end position="558"/>
    </location>
</feature>
<gene>
    <name evidence="4" type="ORF">ABB37_08436</name>
</gene>
<dbReference type="SMART" id="SM00220">
    <property type="entry name" value="S_TKc"/>
    <property type="match status" value="1"/>
</dbReference>
<dbReference type="VEuPathDB" id="TriTrypDB:LpyrH10_24_0760"/>
<dbReference type="SUPFAM" id="SSF56112">
    <property type="entry name" value="Protein kinase-like (PK-like)"/>
    <property type="match status" value="1"/>
</dbReference>
<dbReference type="InterPro" id="IPR011009">
    <property type="entry name" value="Kinase-like_dom_sf"/>
</dbReference>
<dbReference type="InterPro" id="IPR000719">
    <property type="entry name" value="Prot_kinase_dom"/>
</dbReference>
<feature type="domain" description="FHA" evidence="2">
    <location>
        <begin position="130"/>
        <end position="157"/>
    </location>
</feature>
<dbReference type="Gene3D" id="3.30.200.20">
    <property type="entry name" value="Phosphorylase Kinase, domain 1"/>
    <property type="match status" value="1"/>
</dbReference>
<dbReference type="GO" id="GO:0005524">
    <property type="term" value="F:ATP binding"/>
    <property type="evidence" value="ECO:0007669"/>
    <property type="project" value="InterPro"/>
</dbReference>
<dbReference type="OrthoDB" id="40902at2759"/>
<dbReference type="Gene3D" id="1.10.510.10">
    <property type="entry name" value="Transferase(Phosphotransferase) domain 1"/>
    <property type="match status" value="2"/>
</dbReference>
<keyword evidence="5" id="KW-1185">Reference proteome</keyword>
<feature type="region of interest" description="Disordered" evidence="1">
    <location>
        <begin position="328"/>
        <end position="365"/>
    </location>
</feature>
<dbReference type="EMBL" id="LGTL01000024">
    <property type="protein sequence ID" value="KPA75547.1"/>
    <property type="molecule type" value="Genomic_DNA"/>
</dbReference>